<evidence type="ECO:0000313" key="2">
    <source>
        <dbReference type="EMBL" id="VXD06481.1"/>
    </source>
</evidence>
<feature type="transmembrane region" description="Helical" evidence="1">
    <location>
        <begin position="136"/>
        <end position="154"/>
    </location>
</feature>
<dbReference type="EMBL" id="CABWMV010000026">
    <property type="protein sequence ID" value="VXD06481.1"/>
    <property type="molecule type" value="Genomic_DNA"/>
</dbReference>
<keyword evidence="1" id="KW-0812">Transmembrane</keyword>
<dbReference type="Pfam" id="PF11188">
    <property type="entry name" value="DUF2975"/>
    <property type="match status" value="1"/>
</dbReference>
<reference evidence="2 3" key="1">
    <citation type="submission" date="2019-10" db="EMBL/GenBank/DDBJ databases">
        <authorList>
            <person name="Karimi E."/>
        </authorList>
    </citation>
    <scope>NUCLEOTIDE SEQUENCE [LARGE SCALE GENOMIC DNA]</scope>
    <source>
        <strain evidence="2">Sphingobacterium sp. 8BC</strain>
    </source>
</reference>
<proteinExistence type="predicted"/>
<evidence type="ECO:0000313" key="3">
    <source>
        <dbReference type="Proteomes" id="UP000432350"/>
    </source>
</evidence>
<organism evidence="2 3">
    <name type="scientific">Sphingobacterium multivorum</name>
    <dbReference type="NCBI Taxonomy" id="28454"/>
    <lineage>
        <taxon>Bacteria</taxon>
        <taxon>Pseudomonadati</taxon>
        <taxon>Bacteroidota</taxon>
        <taxon>Sphingobacteriia</taxon>
        <taxon>Sphingobacteriales</taxon>
        <taxon>Sphingobacteriaceae</taxon>
        <taxon>Sphingobacterium</taxon>
    </lineage>
</organism>
<sequence length="171" mass="19827">MNRTKIIGRILFYITSLLGSLYLIITLYALICLLTGWNTASYGNGMFLHINYPFTITPLMNMDNNVSYKVFSFLLPLSFYTIFFLLSAQIFKLFTRRKLFTKFHLLILKRYYRLNILLPIVCTAIAAVFVTVEGGIAILIAVHFILGIFVFFLAEIFRQGLHLQDEQDLYI</sequence>
<accession>A0A654DKI3</accession>
<name>A0A654DKI3_SPHMU</name>
<dbReference type="InterPro" id="IPR021354">
    <property type="entry name" value="DUF2975"/>
</dbReference>
<evidence type="ECO:0008006" key="4">
    <source>
        <dbReference type="Google" id="ProtNLM"/>
    </source>
</evidence>
<protein>
    <recommendedName>
        <fullName evidence="4">DUF2975 domain-containing protein</fullName>
    </recommendedName>
</protein>
<feature type="transmembrane region" description="Helical" evidence="1">
    <location>
        <begin position="112"/>
        <end position="130"/>
    </location>
</feature>
<keyword evidence="1" id="KW-0472">Membrane</keyword>
<dbReference type="Proteomes" id="UP000432350">
    <property type="component" value="Unassembled WGS sequence"/>
</dbReference>
<dbReference type="RefSeq" id="WP_115048816.1">
    <property type="nucleotide sequence ID" value="NZ_CP068086.1"/>
</dbReference>
<dbReference type="AlphaFoldDB" id="A0A654DKI3"/>
<keyword evidence="1" id="KW-1133">Transmembrane helix</keyword>
<evidence type="ECO:0000256" key="1">
    <source>
        <dbReference type="SAM" id="Phobius"/>
    </source>
</evidence>
<feature type="transmembrane region" description="Helical" evidence="1">
    <location>
        <begin position="12"/>
        <end position="37"/>
    </location>
</feature>
<gene>
    <name evidence="2" type="ORF">SPHINGO8BC_70034</name>
</gene>
<feature type="transmembrane region" description="Helical" evidence="1">
    <location>
        <begin position="70"/>
        <end position="91"/>
    </location>
</feature>